<dbReference type="CDD" id="cd15831">
    <property type="entry name" value="BTAD"/>
    <property type="match status" value="1"/>
</dbReference>
<dbReference type="Proteomes" id="UP001551675">
    <property type="component" value="Unassembled WGS sequence"/>
</dbReference>
<gene>
    <name evidence="5" type="ORF">AB0I59_39845</name>
</gene>
<keyword evidence="6" id="KW-1185">Reference proteome</keyword>
<dbReference type="Pfam" id="PF03704">
    <property type="entry name" value="BTAD"/>
    <property type="match status" value="1"/>
</dbReference>
<dbReference type="InterPro" id="IPR011990">
    <property type="entry name" value="TPR-like_helical_dom_sf"/>
</dbReference>
<dbReference type="PRINTS" id="PR00364">
    <property type="entry name" value="DISEASERSIST"/>
</dbReference>
<comment type="similarity">
    <text evidence="1">Belongs to the AfsR/DnrI/RedD regulatory family.</text>
</comment>
<dbReference type="SUPFAM" id="SSF48452">
    <property type="entry name" value="TPR-like"/>
    <property type="match status" value="3"/>
</dbReference>
<dbReference type="InterPro" id="IPR005158">
    <property type="entry name" value="BTAD"/>
</dbReference>
<dbReference type="PROSITE" id="PS51755">
    <property type="entry name" value="OMPR_PHOB"/>
    <property type="match status" value="1"/>
</dbReference>
<dbReference type="InterPro" id="IPR036388">
    <property type="entry name" value="WH-like_DNA-bd_sf"/>
</dbReference>
<dbReference type="EMBL" id="JBFALK010000035">
    <property type="protein sequence ID" value="MEV0974781.1"/>
    <property type="molecule type" value="Genomic_DNA"/>
</dbReference>
<feature type="DNA-binding region" description="OmpR/PhoB-type" evidence="3">
    <location>
        <begin position="16"/>
        <end position="113"/>
    </location>
</feature>
<dbReference type="SUPFAM" id="SSF52540">
    <property type="entry name" value="P-loop containing nucleoside triphosphate hydrolases"/>
    <property type="match status" value="1"/>
</dbReference>
<dbReference type="InterPro" id="IPR058852">
    <property type="entry name" value="HTH_77"/>
</dbReference>
<sequence length="1070" mass="116353">MKVGGVRAVAVSRSSSQFGTIADVRVGLLGPFEVRNRDGSVVEVPGIRLRALLAALALESGRIVTRARLVDWIWGPRPPADEVNALQALVSRLRRVLPDGVIEADSGGYRLAVAPDAVDVCRFEHLVGQARAAEPAARADQLRSALALWRGTAMADIALQGSDAFDAAVARLDELHVAALGDRVDADIHLGRGSELVSELTELVATYPLREGFVAALMRALAEAGRGTEALTVYQRTRERLAEELGADPSAELSALHTALLRGELGERAENRRTNLRAELTSFVGKDADISAVAGLAIKHRLVTLTGAGGSGKTRLATETARTMLAELPDGAWLVELASVRAGGELAQAALTAIGLRDQALLGGARGGEPMDRLIAAVRERSILLILDNCEHVIEAAAAFADRLLGECRRLRILATSREPLGITGEVLWQVEPLALPAKKADPSEAGSSPAVRLLRDRADLVRKGIGSDAHTLSAMARICWALDGMPLAIELAAARLRTMSIDQLARRLDDRFRLLTSGSRTVLPRHKTLRAVVDWSWDLLTEAERVVLRRLSVFSGGASLEAAERVCGDEAFAGEHVFDVLTALIEKSLLLADGEGAPRYRMLNTIREYAAHRLTEAGETELARRAHLAYFTELAETADPHLRRAEQLEWLSTLRAEHDNISTALRGAIAEGWAQEAMRLVAAVGWYWFLSGHRAEGTELSIAAASLHGEVSDEVRAMAYSIVAVFVTSGPGRDQYQAREWIHEAHRLTQRSGYRHAILGFVAPLERMLREPTDFLSAFEPLIAADDPWVRAQARLTCGRLRLTLGRDETDVDTDIEIALAEFRTLGDRWGISTALTFLADRLAMRGEFARACEHYEEAVAALTEVGAAEDVVSLRARQAQLYWLLGDERSSTSAMEEAQRCAGGIAWPDVLAELALSKAQLARRRGEPDEARQHLATVPAVLGNEELSDFIHAKAMDLYGYLAEDLDRARAHRSEAYRAAVGATYPPLIAEVLIGIADLALRQGQYEQAVRLLAASDGVRGTPDRSQPDVSRIAADTRNRLGEVVFAEATRDGQRRDWRELAEITLAS</sequence>
<dbReference type="RefSeq" id="WP_358141783.1">
    <property type="nucleotide sequence ID" value="NZ_JBFALK010000035.1"/>
</dbReference>
<protein>
    <submittedName>
        <fullName evidence="5">BTAD domain-containing putative transcriptional regulator</fullName>
    </submittedName>
</protein>
<dbReference type="PANTHER" id="PTHR47691:SF3">
    <property type="entry name" value="HTH-TYPE TRANSCRIPTIONAL REGULATOR RV0890C-RELATED"/>
    <property type="match status" value="1"/>
</dbReference>
<evidence type="ECO:0000256" key="3">
    <source>
        <dbReference type="PROSITE-ProRule" id="PRU01091"/>
    </source>
</evidence>
<dbReference type="SUPFAM" id="SSF46894">
    <property type="entry name" value="C-terminal effector domain of the bipartite response regulators"/>
    <property type="match status" value="1"/>
</dbReference>
<evidence type="ECO:0000313" key="5">
    <source>
        <dbReference type="EMBL" id="MEV0974781.1"/>
    </source>
</evidence>
<dbReference type="InterPro" id="IPR001867">
    <property type="entry name" value="OmpR/PhoB-type_DNA-bd"/>
</dbReference>
<organism evidence="5 6">
    <name type="scientific">Microtetraspora glauca</name>
    <dbReference type="NCBI Taxonomy" id="1996"/>
    <lineage>
        <taxon>Bacteria</taxon>
        <taxon>Bacillati</taxon>
        <taxon>Actinomycetota</taxon>
        <taxon>Actinomycetes</taxon>
        <taxon>Streptosporangiales</taxon>
        <taxon>Streptosporangiaceae</taxon>
        <taxon>Microtetraspora</taxon>
    </lineage>
</organism>
<dbReference type="Gene3D" id="1.10.10.10">
    <property type="entry name" value="Winged helix-like DNA-binding domain superfamily/Winged helix DNA-binding domain"/>
    <property type="match status" value="1"/>
</dbReference>
<name>A0ABV3GT19_MICGL</name>
<accession>A0ABV3GT19</accession>
<evidence type="ECO:0000259" key="4">
    <source>
        <dbReference type="PROSITE" id="PS51755"/>
    </source>
</evidence>
<dbReference type="SMART" id="SM01043">
    <property type="entry name" value="BTAD"/>
    <property type="match status" value="1"/>
</dbReference>
<dbReference type="Gene3D" id="1.25.40.10">
    <property type="entry name" value="Tetratricopeptide repeat domain"/>
    <property type="match status" value="2"/>
</dbReference>
<dbReference type="Pfam" id="PF25872">
    <property type="entry name" value="HTH_77"/>
    <property type="match status" value="1"/>
</dbReference>
<dbReference type="Pfam" id="PF00486">
    <property type="entry name" value="Trans_reg_C"/>
    <property type="match status" value="1"/>
</dbReference>
<keyword evidence="2 3" id="KW-0238">DNA-binding</keyword>
<dbReference type="InterPro" id="IPR027417">
    <property type="entry name" value="P-loop_NTPase"/>
</dbReference>
<proteinExistence type="inferred from homology"/>
<evidence type="ECO:0000256" key="1">
    <source>
        <dbReference type="ARBA" id="ARBA00005820"/>
    </source>
</evidence>
<dbReference type="PANTHER" id="PTHR47691">
    <property type="entry name" value="REGULATOR-RELATED"/>
    <property type="match status" value="1"/>
</dbReference>
<feature type="domain" description="OmpR/PhoB-type" evidence="4">
    <location>
        <begin position="16"/>
        <end position="113"/>
    </location>
</feature>
<comment type="caution">
    <text evidence="5">The sequence shown here is derived from an EMBL/GenBank/DDBJ whole genome shotgun (WGS) entry which is preliminary data.</text>
</comment>
<dbReference type="InterPro" id="IPR016032">
    <property type="entry name" value="Sig_transdc_resp-reg_C-effctor"/>
</dbReference>
<evidence type="ECO:0000313" key="6">
    <source>
        <dbReference type="Proteomes" id="UP001551675"/>
    </source>
</evidence>
<dbReference type="SMART" id="SM00862">
    <property type="entry name" value="Trans_reg_C"/>
    <property type="match status" value="1"/>
</dbReference>
<evidence type="ECO:0000256" key="2">
    <source>
        <dbReference type="ARBA" id="ARBA00023125"/>
    </source>
</evidence>
<reference evidence="5 6" key="1">
    <citation type="submission" date="2024-06" db="EMBL/GenBank/DDBJ databases">
        <title>The Natural Products Discovery Center: Release of the First 8490 Sequenced Strains for Exploring Actinobacteria Biosynthetic Diversity.</title>
        <authorList>
            <person name="Kalkreuter E."/>
            <person name="Kautsar S.A."/>
            <person name="Yang D."/>
            <person name="Bader C.D."/>
            <person name="Teijaro C.N."/>
            <person name="Fluegel L."/>
            <person name="Davis C.M."/>
            <person name="Simpson J.R."/>
            <person name="Lauterbach L."/>
            <person name="Steele A.D."/>
            <person name="Gui C."/>
            <person name="Meng S."/>
            <person name="Li G."/>
            <person name="Viehrig K."/>
            <person name="Ye F."/>
            <person name="Su P."/>
            <person name="Kiefer A.F."/>
            <person name="Nichols A."/>
            <person name="Cepeda A.J."/>
            <person name="Yan W."/>
            <person name="Fan B."/>
            <person name="Jiang Y."/>
            <person name="Adhikari A."/>
            <person name="Zheng C.-J."/>
            <person name="Schuster L."/>
            <person name="Cowan T.M."/>
            <person name="Smanski M.J."/>
            <person name="Chevrette M.G."/>
            <person name="De Carvalho L.P.S."/>
            <person name="Shen B."/>
        </authorList>
    </citation>
    <scope>NUCLEOTIDE SEQUENCE [LARGE SCALE GENOMIC DNA]</scope>
    <source>
        <strain evidence="5 6">NPDC050100</strain>
    </source>
</reference>